<organism evidence="2 3">
    <name type="scientific">Amycolatopsis vancoresmycina DSM 44592</name>
    <dbReference type="NCBI Taxonomy" id="1292037"/>
    <lineage>
        <taxon>Bacteria</taxon>
        <taxon>Bacillati</taxon>
        <taxon>Actinomycetota</taxon>
        <taxon>Actinomycetes</taxon>
        <taxon>Pseudonocardiales</taxon>
        <taxon>Pseudonocardiaceae</taxon>
        <taxon>Amycolatopsis</taxon>
    </lineage>
</organism>
<evidence type="ECO:0000313" key="3">
    <source>
        <dbReference type="Proteomes" id="UP000014139"/>
    </source>
</evidence>
<dbReference type="RefSeq" id="WP_003096823.1">
    <property type="nucleotide sequence ID" value="NZ_AOUO01000372.1"/>
</dbReference>
<sequence length="56" mass="5994">MSTPTDVKPGEAPEPVEEPAEPTQPLVQWTDADGKVHVDHPVHTECANGCYQGVTP</sequence>
<protein>
    <submittedName>
        <fullName evidence="2">Uncharacterized protein</fullName>
    </submittedName>
</protein>
<feature type="region of interest" description="Disordered" evidence="1">
    <location>
        <begin position="1"/>
        <end position="26"/>
    </location>
</feature>
<keyword evidence="3" id="KW-1185">Reference proteome</keyword>
<dbReference type="EMBL" id="AOUO01000372">
    <property type="protein sequence ID" value="EOD65784.1"/>
    <property type="molecule type" value="Genomic_DNA"/>
</dbReference>
<evidence type="ECO:0000256" key="1">
    <source>
        <dbReference type="SAM" id="MobiDB-lite"/>
    </source>
</evidence>
<dbReference type="AlphaFoldDB" id="R1I5P3"/>
<reference evidence="2 3" key="1">
    <citation type="submission" date="2013-02" db="EMBL/GenBank/DDBJ databases">
        <title>Draft genome sequence of Amycolatopsis vancoresmycina strain DSM 44592T.</title>
        <authorList>
            <person name="Kumar S."/>
            <person name="Kaur N."/>
            <person name="Kaur C."/>
            <person name="Raghava G.P.S."/>
            <person name="Mayilraj S."/>
        </authorList>
    </citation>
    <scope>NUCLEOTIDE SEQUENCE [LARGE SCALE GENOMIC DNA]</scope>
    <source>
        <strain evidence="2 3">DSM 44592</strain>
    </source>
</reference>
<dbReference type="Proteomes" id="UP000014139">
    <property type="component" value="Unassembled WGS sequence"/>
</dbReference>
<accession>R1I5P3</accession>
<gene>
    <name evidence="2" type="ORF">H480_24897</name>
</gene>
<comment type="caution">
    <text evidence="2">The sequence shown here is derived from an EMBL/GenBank/DDBJ whole genome shotgun (WGS) entry which is preliminary data.</text>
</comment>
<evidence type="ECO:0000313" key="2">
    <source>
        <dbReference type="EMBL" id="EOD65784.1"/>
    </source>
</evidence>
<name>R1I5P3_9PSEU</name>
<proteinExistence type="predicted"/>
<dbReference type="PATRIC" id="fig|1292037.4.peg.4706"/>